<dbReference type="KEGG" id="pvv:PVVCY_0602380"/>
<evidence type="ECO:0000313" key="4">
    <source>
        <dbReference type="EMBL" id="KEG01627.1"/>
    </source>
</evidence>
<feature type="transmembrane region" description="Helical" evidence="2">
    <location>
        <begin position="41"/>
        <end position="59"/>
    </location>
</feature>
<proteinExistence type="predicted"/>
<evidence type="ECO:0000256" key="1">
    <source>
        <dbReference type="SAM" id="MobiDB-lite"/>
    </source>
</evidence>
<dbReference type="RefSeq" id="XP_008625594.2">
    <property type="nucleotide sequence ID" value="XM_008627372.2"/>
</dbReference>
<dbReference type="AlphaFoldDB" id="A0A081ID69"/>
<feature type="region of interest" description="Disordered" evidence="1">
    <location>
        <begin position="333"/>
        <end position="363"/>
    </location>
</feature>
<dbReference type="EMBL" id="KL446951">
    <property type="protein sequence ID" value="KEG01627.1"/>
    <property type="molecule type" value="Genomic_DNA"/>
</dbReference>
<keyword evidence="2" id="KW-0812">Transmembrane</keyword>
<reference evidence="4 5" key="1">
    <citation type="submission" date="2013-02" db="EMBL/GenBank/DDBJ databases">
        <title>The Genome Sequence of Plasmodium vinckei vinckei.</title>
        <authorList>
            <consortium name="The Broad Institute Genome Sequencing Platform"/>
            <consortium name="The Broad Institute Genome Sequencing Center for Infectious Disease"/>
            <person name="Neafsey D."/>
            <person name="Cheeseman I."/>
            <person name="Volkman S."/>
            <person name="Adams J."/>
            <person name="Walker B."/>
            <person name="Young S.K."/>
            <person name="Zeng Q."/>
            <person name="Gargeya S."/>
            <person name="Fitzgerald M."/>
            <person name="Haas B."/>
            <person name="Abouelleil A."/>
            <person name="Alvarado L."/>
            <person name="Arachchi H.M."/>
            <person name="Berlin A.M."/>
            <person name="Chapman S.B."/>
            <person name="Dewar J."/>
            <person name="Goldberg J."/>
            <person name="Griggs A."/>
            <person name="Gujja S."/>
            <person name="Hansen M."/>
            <person name="Howarth C."/>
            <person name="Imamovic A."/>
            <person name="Larimer J."/>
            <person name="McCowan C."/>
            <person name="Murphy C."/>
            <person name="Neiman D."/>
            <person name="Pearson M."/>
            <person name="Priest M."/>
            <person name="Roberts A."/>
            <person name="Saif S."/>
            <person name="Shea T."/>
            <person name="Sisk P."/>
            <person name="Sykes S."/>
            <person name="Wortman J."/>
            <person name="Nusbaum C."/>
            <person name="Birren B."/>
        </authorList>
    </citation>
    <scope>NUCLEOTIDE SEQUENCE [LARGE SCALE GENOMIC DNA]</scope>
    <source>
        <strain evidence="5">vinckei</strain>
    </source>
</reference>
<gene>
    <name evidence="4" type="ORF">YYE_03727</name>
</gene>
<accession>A0A081ID69</accession>
<dbReference type="GeneID" id="19961933"/>
<dbReference type="Pfam" id="PF12319">
    <property type="entry name" value="TryThrA_C"/>
    <property type="match status" value="1"/>
</dbReference>
<evidence type="ECO:0000256" key="2">
    <source>
        <dbReference type="SAM" id="Phobius"/>
    </source>
</evidence>
<evidence type="ECO:0000259" key="3">
    <source>
        <dbReference type="Pfam" id="PF12319"/>
    </source>
</evidence>
<name>A0A081ID69_PLAVN</name>
<organism evidence="4 5">
    <name type="scientific">Plasmodium vinckei vinckei</name>
    <dbReference type="NCBI Taxonomy" id="54757"/>
    <lineage>
        <taxon>Eukaryota</taxon>
        <taxon>Sar</taxon>
        <taxon>Alveolata</taxon>
        <taxon>Apicomplexa</taxon>
        <taxon>Aconoidasida</taxon>
        <taxon>Haemosporida</taxon>
        <taxon>Plasmodiidae</taxon>
        <taxon>Plasmodium</taxon>
        <taxon>Plasmodium (Vinckeia)</taxon>
    </lineage>
</organism>
<dbReference type="InterPro" id="IPR022089">
    <property type="entry name" value="Plasmodium-antigen_C"/>
</dbReference>
<dbReference type="Proteomes" id="UP000030681">
    <property type="component" value="Unassembled WGS sequence"/>
</dbReference>
<evidence type="ECO:0000313" key="5">
    <source>
        <dbReference type="Proteomes" id="UP000030681"/>
    </source>
</evidence>
<feature type="domain" description="Tryptophan/threonine-rich plasmodium antigen C-terminal" evidence="3">
    <location>
        <begin position="108"/>
        <end position="322"/>
    </location>
</feature>
<feature type="compositionally biased region" description="Basic and acidic residues" evidence="1">
    <location>
        <begin position="348"/>
        <end position="363"/>
    </location>
</feature>
<keyword evidence="2" id="KW-0472">Membrane</keyword>
<dbReference type="OrthoDB" id="372955at2759"/>
<protein>
    <recommendedName>
        <fullName evidence="3">Tryptophan/threonine-rich plasmodium antigen C-terminal domain-containing protein</fullName>
    </recommendedName>
</protein>
<sequence>MSSSLMHYYDYAKRTLFNGGGGGSLVRTIDDVPQNGVMDNFLNICAFALIAAYMGYLIMMKSKNNNKVQKKEDNINPIPHFKNTYNKYNKYTDDQLNIPKTDEWKHTAWKKWMVTLEDRWDKFINEIDKNKSEWMDKKDAQLIEWVKELQAKWLHFNPNIDQEYKIEFLKKSESWSDDKWKIWMLTEAQQLLENDLKEWLSQAEAEYCKWTMDSWRHWKDSQIKEWITLDWKYEEDNFFSKVDEFSVEVLPIEERRLWYAWKERIYKEGSDWKYWTSLKESKLVNENWELWEEWKTEKQEMFNEWLQLYTHKWIQQKQWRLWIGEKMSHERNKSTSESIIVGASPAEIKTDEKKDDVKDDEKKDEIKIDEKKADVKDDEKKDEIKIVVA</sequence>
<keyword evidence="2" id="KW-1133">Transmembrane helix</keyword>